<accession>A0A842HDL7</accession>
<keyword evidence="4" id="KW-1185">Reference proteome</keyword>
<sequence>MPVTEIDTILIRRYPNRRFYDTSRSGHVTLEEIRDMVAEGYSIQVEDSKTGEDITTRILLQVIMEFDAPKLDILPRQLLCEMIRINDRLARECLGQYFASAFSSFNELRERTAAIQRLPSPKIPPRLSAPAVADSRPHE</sequence>
<feature type="domain" description="PHA accumulation regulator DNA-binding N-terminal" evidence="2">
    <location>
        <begin position="10"/>
        <end position="65"/>
    </location>
</feature>
<comment type="caution">
    <text evidence="3">The sequence shown here is derived from an EMBL/GenBank/DDBJ whole genome shotgun (WGS) entry which is preliminary data.</text>
</comment>
<dbReference type="Pfam" id="PF07879">
    <property type="entry name" value="PHB_acc_N"/>
    <property type="match status" value="1"/>
</dbReference>
<evidence type="ECO:0000256" key="1">
    <source>
        <dbReference type="SAM" id="MobiDB-lite"/>
    </source>
</evidence>
<gene>
    <name evidence="3" type="ORF">H5P28_07665</name>
</gene>
<keyword evidence="3" id="KW-0238">DNA-binding</keyword>
<dbReference type="InterPro" id="IPR018247">
    <property type="entry name" value="EF_Hand_1_Ca_BS"/>
</dbReference>
<protein>
    <submittedName>
        <fullName evidence="3">Polyhydroxyalkanoate synthesis regulator DNA-binding domain-containing protein</fullName>
    </submittedName>
</protein>
<proteinExistence type="predicted"/>
<dbReference type="PROSITE" id="PS00018">
    <property type="entry name" value="EF_HAND_1"/>
    <property type="match status" value="1"/>
</dbReference>
<dbReference type="RefSeq" id="WP_185675120.1">
    <property type="nucleotide sequence ID" value="NZ_JACHVB010000020.1"/>
</dbReference>
<evidence type="ECO:0000259" key="2">
    <source>
        <dbReference type="Pfam" id="PF07879"/>
    </source>
</evidence>
<dbReference type="GO" id="GO:0003677">
    <property type="term" value="F:DNA binding"/>
    <property type="evidence" value="ECO:0007669"/>
    <property type="project" value="UniProtKB-KW"/>
</dbReference>
<organism evidence="3 4">
    <name type="scientific">Ruficoccus amylovorans</name>
    <dbReference type="NCBI Taxonomy" id="1804625"/>
    <lineage>
        <taxon>Bacteria</taxon>
        <taxon>Pseudomonadati</taxon>
        <taxon>Verrucomicrobiota</taxon>
        <taxon>Opitutia</taxon>
        <taxon>Puniceicoccales</taxon>
        <taxon>Cerasicoccaceae</taxon>
        <taxon>Ruficoccus</taxon>
    </lineage>
</organism>
<dbReference type="EMBL" id="JACHVB010000020">
    <property type="protein sequence ID" value="MBC2594138.1"/>
    <property type="molecule type" value="Genomic_DNA"/>
</dbReference>
<dbReference type="AlphaFoldDB" id="A0A842HDL7"/>
<evidence type="ECO:0000313" key="4">
    <source>
        <dbReference type="Proteomes" id="UP000546464"/>
    </source>
</evidence>
<dbReference type="InterPro" id="IPR012909">
    <property type="entry name" value="PHA_DNA-bd_N"/>
</dbReference>
<name>A0A842HDL7_9BACT</name>
<dbReference type="Proteomes" id="UP000546464">
    <property type="component" value="Unassembled WGS sequence"/>
</dbReference>
<feature type="region of interest" description="Disordered" evidence="1">
    <location>
        <begin position="119"/>
        <end position="139"/>
    </location>
</feature>
<reference evidence="3 4" key="1">
    <citation type="submission" date="2020-07" db="EMBL/GenBank/DDBJ databases">
        <authorList>
            <person name="Feng X."/>
        </authorList>
    </citation>
    <scope>NUCLEOTIDE SEQUENCE [LARGE SCALE GENOMIC DNA]</scope>
    <source>
        <strain evidence="3 4">JCM31066</strain>
    </source>
</reference>
<evidence type="ECO:0000313" key="3">
    <source>
        <dbReference type="EMBL" id="MBC2594138.1"/>
    </source>
</evidence>